<keyword evidence="1" id="KW-0812">Transmembrane</keyword>
<evidence type="ECO:0008006" key="4">
    <source>
        <dbReference type="Google" id="ProtNLM"/>
    </source>
</evidence>
<accession>A0A3D6BUH7</accession>
<evidence type="ECO:0000313" key="2">
    <source>
        <dbReference type="EMBL" id="HCY82327.1"/>
    </source>
</evidence>
<protein>
    <recommendedName>
        <fullName evidence="4">Preprotein translocase subunit SecB</fullName>
    </recommendedName>
</protein>
<feature type="transmembrane region" description="Helical" evidence="1">
    <location>
        <begin position="97"/>
        <end position="118"/>
    </location>
</feature>
<sequence length="152" mass="17347">MNKEVKIDPEKIHLFHINIVESSIKDVAQKGDNNFKINIAQTTMHNLKDERVKIGLFIDLIHDEVTSDAKAHFVFDFHFKIEELSNYYELKEDNSPIFTGVLIATLLGISFSTARGIIFERLSNTNMQGMILPVVSPQKMLALQKKVDSKED</sequence>
<proteinExistence type="predicted"/>
<evidence type="ECO:0000313" key="3">
    <source>
        <dbReference type="Proteomes" id="UP000263268"/>
    </source>
</evidence>
<dbReference type="AlphaFoldDB" id="A0A3D6BUH7"/>
<keyword evidence="1" id="KW-1133">Transmembrane helix</keyword>
<dbReference type="EMBL" id="DPRK01000199">
    <property type="protein sequence ID" value="HCY82327.1"/>
    <property type="molecule type" value="Genomic_DNA"/>
</dbReference>
<name>A0A3D6BUH7_9FLAO</name>
<keyword evidence="1" id="KW-0472">Membrane</keyword>
<dbReference type="Proteomes" id="UP000263268">
    <property type="component" value="Unassembled WGS sequence"/>
</dbReference>
<organism evidence="2 3">
    <name type="scientific">Xanthomarina gelatinilytica</name>
    <dbReference type="NCBI Taxonomy" id="1137281"/>
    <lineage>
        <taxon>Bacteria</taxon>
        <taxon>Pseudomonadati</taxon>
        <taxon>Bacteroidota</taxon>
        <taxon>Flavobacteriia</taxon>
        <taxon>Flavobacteriales</taxon>
        <taxon>Flavobacteriaceae</taxon>
        <taxon>Xanthomarina</taxon>
    </lineage>
</organism>
<comment type="caution">
    <text evidence="2">The sequence shown here is derived from an EMBL/GenBank/DDBJ whole genome shotgun (WGS) entry which is preliminary data.</text>
</comment>
<gene>
    <name evidence="2" type="ORF">DHV22_12365</name>
</gene>
<evidence type="ECO:0000256" key="1">
    <source>
        <dbReference type="SAM" id="Phobius"/>
    </source>
</evidence>
<reference evidence="2 3" key="1">
    <citation type="journal article" date="2018" name="Nat. Biotechnol.">
        <title>A standardized bacterial taxonomy based on genome phylogeny substantially revises the tree of life.</title>
        <authorList>
            <person name="Parks D.H."/>
            <person name="Chuvochina M."/>
            <person name="Waite D.W."/>
            <person name="Rinke C."/>
            <person name="Skarshewski A."/>
            <person name="Chaumeil P.A."/>
            <person name="Hugenholtz P."/>
        </authorList>
    </citation>
    <scope>NUCLEOTIDE SEQUENCE [LARGE SCALE GENOMIC DNA]</scope>
    <source>
        <strain evidence="2">UBA10227</strain>
    </source>
</reference>